<dbReference type="Proteomes" id="UP000001417">
    <property type="component" value="Chromosome"/>
</dbReference>
<dbReference type="PROSITE" id="PS50305">
    <property type="entry name" value="SIRTUIN"/>
    <property type="match status" value="1"/>
</dbReference>
<evidence type="ECO:0000256" key="5">
    <source>
        <dbReference type="ARBA" id="ARBA00035014"/>
    </source>
</evidence>
<dbReference type="GO" id="GO:0051607">
    <property type="term" value="P:defense response to virus"/>
    <property type="evidence" value="ECO:0007669"/>
    <property type="project" value="UniProtKB-KW"/>
</dbReference>
<dbReference type="PATRIC" id="fig|226900.8.peg.4606"/>
<evidence type="ECO:0000256" key="3">
    <source>
        <dbReference type="ARBA" id="ARBA00023118"/>
    </source>
</evidence>
<dbReference type="Pfam" id="PF13289">
    <property type="entry name" value="SIR2_2"/>
    <property type="match status" value="1"/>
</dbReference>
<evidence type="ECO:0000256" key="1">
    <source>
        <dbReference type="ARBA" id="ARBA00022801"/>
    </source>
</evidence>
<evidence type="ECO:0000256" key="8">
    <source>
        <dbReference type="PROSITE-ProRule" id="PRU00236"/>
    </source>
</evidence>
<protein>
    <recommendedName>
        <fullName evidence="6">NAD(+) hydrolase ThsA</fullName>
        <ecNumber evidence="4">3.2.2.5</ecNumber>
    </recommendedName>
</protein>
<dbReference type="SUPFAM" id="SSF52467">
    <property type="entry name" value="DHS-like NAD/FAD-binding domain"/>
    <property type="match status" value="1"/>
</dbReference>
<keyword evidence="3" id="KW-0051">Antiviral defense</keyword>
<name>Q817S6_BACCR</name>
<dbReference type="InterPro" id="IPR041486">
    <property type="entry name" value="ThsA_STALD"/>
</dbReference>
<keyword evidence="2" id="KW-0520">NAD</keyword>
<dbReference type="EC" id="3.2.2.5" evidence="4"/>
<dbReference type="RefSeq" id="WP_000215932.1">
    <property type="nucleotide sequence ID" value="NC_004722.1"/>
</dbReference>
<comment type="catalytic activity">
    <reaction evidence="7">
        <text>NAD(+) + H2O = ADP-D-ribose + nicotinamide + H(+)</text>
        <dbReference type="Rhea" id="RHEA:16301"/>
        <dbReference type="ChEBI" id="CHEBI:15377"/>
        <dbReference type="ChEBI" id="CHEBI:15378"/>
        <dbReference type="ChEBI" id="CHEBI:17154"/>
        <dbReference type="ChEBI" id="CHEBI:57540"/>
        <dbReference type="ChEBI" id="CHEBI:57967"/>
        <dbReference type="EC" id="3.2.2.5"/>
    </reaction>
    <physiologicalReaction direction="left-to-right" evidence="7">
        <dbReference type="Rhea" id="RHEA:16302"/>
    </physiologicalReaction>
</comment>
<sequence>MTVIERDKKNFVNSYVRALNNGRAAIFAGAGVSIPSGGISWSDLLREEAESIGLDISKENDLISVAQYIYNESGTKQTITNLLKNKIAREGKINKNHEIIRSLPIRKIWTTNYDDFLEKAYLDDNKVIDVKKSIEDMATEIDFSETTIYKMHGDIGIPSSTVLLKDDYEIYDKKNELFTKTLQTDLLSNTFLFIGFSFDDPNLESILSKVRIMLEGNPRRHYCLLKKISEGDPEFDQFDDPKEKARELEYRINKQRLRVADLLRYGIKAILVDSYDEMTQLLDSIKRKYLSTKVFVSGAYEEVDNFLGKTGNDALKQADKFCVRLGEALFTEGFEISSGFGLGVGRNVVTGVLIQESLLNHTRVGSQLVIRPFPTQQTVPEKRAYREKILSECGVTICVFGNKKVSGSNELQNSPGVEEEARIAGELGQLVLSIGSTGYVAKKIWEDQLGKITTTFSENSQILESYHNLNSPNRSIDQLIDDILIILKEYKTNPKKFKIV</sequence>
<evidence type="ECO:0000256" key="7">
    <source>
        <dbReference type="ARBA" id="ARBA00047575"/>
    </source>
</evidence>
<reference evidence="10 11" key="1">
    <citation type="journal article" date="2003" name="Nature">
        <title>Genome sequence of Bacillus cereus and comparative analysis with Bacillus anthracis.</title>
        <authorList>
            <person name="Ivanova N."/>
            <person name="Sorokin A."/>
            <person name="Anderson I."/>
            <person name="Galleron N."/>
            <person name="Candelon B."/>
            <person name="Kapatral V."/>
            <person name="Bhattacharyya A."/>
            <person name="Reznik G."/>
            <person name="Mikhailova N."/>
            <person name="Lapidus A."/>
            <person name="Chu L."/>
            <person name="Mazur M."/>
            <person name="Goltsman E."/>
            <person name="Larsen N."/>
            <person name="D'Souza M."/>
            <person name="Walunas T."/>
            <person name="Grechkin Y."/>
            <person name="Pusch G."/>
            <person name="Haselkorn R."/>
            <person name="Fonstein M."/>
            <person name="Ehrlich S.D."/>
            <person name="Overbeek R."/>
            <person name="Kyrpides N."/>
        </authorList>
    </citation>
    <scope>NUCLEOTIDE SEQUENCE [LARGE SCALE GENOMIC DNA]</scope>
    <source>
        <strain evidence="11">ATCC 14579 / DSM 31 / CCUG 7414 / JCM 2152 / NBRC 15305 / NCIMB 9373 / NCTC 2599 / NRRL B-3711</strain>
    </source>
</reference>
<dbReference type="HOGENOM" id="CLU_028011_0_0_9"/>
<comment type="similarity">
    <text evidence="5">Belongs to the soluble Thoeris ThsA family.</text>
</comment>
<dbReference type="GeneID" id="99620724"/>
<dbReference type="KEGG" id="bce:BC4455"/>
<evidence type="ECO:0000256" key="4">
    <source>
        <dbReference type="ARBA" id="ARBA00034327"/>
    </source>
</evidence>
<dbReference type="Pfam" id="PF18185">
    <property type="entry name" value="STALD"/>
    <property type="match status" value="1"/>
</dbReference>
<evidence type="ECO:0000313" key="11">
    <source>
        <dbReference type="Proteomes" id="UP000001417"/>
    </source>
</evidence>
<comment type="caution">
    <text evidence="8">Lacks conserved residue(s) required for the propagation of feature annotation.</text>
</comment>
<dbReference type="SMR" id="Q817S6"/>
<dbReference type="InterPro" id="IPR029035">
    <property type="entry name" value="DHS-like_NAD/FAD-binding_dom"/>
</dbReference>
<dbReference type="InterPro" id="IPR026590">
    <property type="entry name" value="Ssirtuin_cat_dom"/>
</dbReference>
<dbReference type="GO" id="GO:0003953">
    <property type="term" value="F:NAD+ nucleosidase activity"/>
    <property type="evidence" value="ECO:0007669"/>
    <property type="project" value="UniProtKB-EC"/>
</dbReference>
<proteinExistence type="inferred from homology"/>
<keyword evidence="11" id="KW-1185">Reference proteome</keyword>
<organism evidence="10 11">
    <name type="scientific">Bacillus cereus (strain ATCC 14579 / DSM 31 / CCUG 7414 / JCM 2152 / NBRC 15305 / NCIMB 9373 / NCTC 2599 / NRRL B-3711)</name>
    <dbReference type="NCBI Taxonomy" id="226900"/>
    <lineage>
        <taxon>Bacteria</taxon>
        <taxon>Bacillati</taxon>
        <taxon>Bacillota</taxon>
        <taxon>Bacilli</taxon>
        <taxon>Bacillales</taxon>
        <taxon>Bacillaceae</taxon>
        <taxon>Bacillus</taxon>
        <taxon>Bacillus cereus group</taxon>
    </lineage>
</organism>
<evidence type="ECO:0000259" key="9">
    <source>
        <dbReference type="PROSITE" id="PS50305"/>
    </source>
</evidence>
<dbReference type="EMBL" id="AE016877">
    <property type="protein sequence ID" value="AAP11368.1"/>
    <property type="molecule type" value="Genomic_DNA"/>
</dbReference>
<dbReference type="CDD" id="cd01406">
    <property type="entry name" value="SIR2-like"/>
    <property type="match status" value="1"/>
</dbReference>
<evidence type="ECO:0000256" key="6">
    <source>
        <dbReference type="ARBA" id="ARBA00035033"/>
    </source>
</evidence>
<feature type="domain" description="Deacetylase sirtuin-type" evidence="9">
    <location>
        <begin position="1"/>
        <end position="293"/>
    </location>
</feature>
<keyword evidence="1" id="KW-0378">Hydrolase</keyword>
<evidence type="ECO:0000256" key="2">
    <source>
        <dbReference type="ARBA" id="ARBA00023027"/>
    </source>
</evidence>
<dbReference type="AlphaFoldDB" id="Q817S6"/>
<accession>Q817S6</accession>
<dbReference type="OrthoDB" id="1688888at2"/>
<evidence type="ECO:0000313" key="10">
    <source>
        <dbReference type="EMBL" id="AAP11368.1"/>
    </source>
</evidence>
<gene>
    <name evidence="10" type="ordered locus">BC_4455</name>
</gene>